<evidence type="ECO:0000256" key="1">
    <source>
        <dbReference type="SAM" id="MobiDB-lite"/>
    </source>
</evidence>
<feature type="transmembrane region" description="Helical" evidence="2">
    <location>
        <begin position="272"/>
        <end position="293"/>
    </location>
</feature>
<keyword evidence="2" id="KW-1133">Transmembrane helix</keyword>
<evidence type="ECO:0000313" key="5">
    <source>
        <dbReference type="EMBL" id="PAU85200.1"/>
    </source>
</evidence>
<dbReference type="InterPro" id="IPR055769">
    <property type="entry name" value="DUF7345"/>
</dbReference>
<dbReference type="RefSeq" id="WP_095635322.1">
    <property type="nucleotide sequence ID" value="NZ_NSKC01000001.1"/>
</dbReference>
<feature type="region of interest" description="Disordered" evidence="1">
    <location>
        <begin position="26"/>
        <end position="62"/>
    </location>
</feature>
<dbReference type="OrthoDB" id="147932at2157"/>
<dbReference type="InterPro" id="IPR055767">
    <property type="entry name" value="DUF7343"/>
</dbReference>
<name>A0A2A2FK26_9EURY</name>
<evidence type="ECO:0008006" key="7">
    <source>
        <dbReference type="Google" id="ProtNLM"/>
    </source>
</evidence>
<feature type="region of interest" description="Disordered" evidence="1">
    <location>
        <begin position="296"/>
        <end position="364"/>
    </location>
</feature>
<feature type="region of interest" description="Disordered" evidence="1">
    <location>
        <begin position="419"/>
        <end position="443"/>
    </location>
</feature>
<feature type="compositionally biased region" description="Low complexity" evidence="1">
    <location>
        <begin position="26"/>
        <end position="57"/>
    </location>
</feature>
<evidence type="ECO:0000256" key="2">
    <source>
        <dbReference type="SAM" id="Phobius"/>
    </source>
</evidence>
<feature type="compositionally biased region" description="Acidic residues" evidence="1">
    <location>
        <begin position="422"/>
        <end position="435"/>
    </location>
</feature>
<protein>
    <recommendedName>
        <fullName evidence="7">HTH iclR-type domain-containing protein</fullName>
    </recommendedName>
</protein>
<reference evidence="5 6" key="1">
    <citation type="submission" date="2017-08" db="EMBL/GenBank/DDBJ databases">
        <title>The strain WRN001 was isolated from Binhai saline alkaline soil, Tianjin, China.</title>
        <authorList>
            <person name="Liu D."/>
            <person name="Zhang G."/>
        </authorList>
    </citation>
    <scope>NUCLEOTIDE SEQUENCE [LARGE SCALE GENOMIC DNA]</scope>
    <source>
        <strain evidence="5 6">WN019</strain>
    </source>
</reference>
<feature type="domain" description="DUF7343" evidence="3">
    <location>
        <begin position="361"/>
        <end position="422"/>
    </location>
</feature>
<dbReference type="SUPFAM" id="SSF46785">
    <property type="entry name" value="Winged helix' DNA-binding domain"/>
    <property type="match status" value="1"/>
</dbReference>
<keyword evidence="2" id="KW-0812">Transmembrane</keyword>
<dbReference type="InterPro" id="IPR036390">
    <property type="entry name" value="WH_DNA-bd_sf"/>
</dbReference>
<evidence type="ECO:0000259" key="3">
    <source>
        <dbReference type="Pfam" id="PF24034"/>
    </source>
</evidence>
<dbReference type="EMBL" id="NSKC01000001">
    <property type="protein sequence ID" value="PAU85200.1"/>
    <property type="molecule type" value="Genomic_DNA"/>
</dbReference>
<evidence type="ECO:0000259" key="4">
    <source>
        <dbReference type="Pfam" id="PF24036"/>
    </source>
</evidence>
<feature type="domain" description="DUF7345" evidence="4">
    <location>
        <begin position="85"/>
        <end position="227"/>
    </location>
</feature>
<gene>
    <name evidence="5" type="ORF">CK500_00605</name>
</gene>
<dbReference type="Pfam" id="PF24036">
    <property type="entry name" value="DUF7345"/>
    <property type="match status" value="1"/>
</dbReference>
<feature type="compositionally biased region" description="Gly residues" evidence="1">
    <location>
        <begin position="321"/>
        <end position="331"/>
    </location>
</feature>
<keyword evidence="2" id="KW-0472">Membrane</keyword>
<proteinExistence type="predicted"/>
<dbReference type="Pfam" id="PF24034">
    <property type="entry name" value="DUF7343"/>
    <property type="match status" value="1"/>
</dbReference>
<accession>A0A2A2FK26</accession>
<comment type="caution">
    <text evidence="5">The sequence shown here is derived from an EMBL/GenBank/DDBJ whole genome shotgun (WGS) entry which is preliminary data.</text>
</comment>
<dbReference type="AlphaFoldDB" id="A0A2A2FK26"/>
<keyword evidence="6" id="KW-1185">Reference proteome</keyword>
<sequence length="443" mass="45559">MRNAPPRALLVGLIAVALVASGVAPVAGDAPSPSPSIDADAAAAGSSTAGPPGIGSATVGPATVDPATVEQIDEPFDPDTATQIRIEPTPDRDARWTVSVRYALADETDRAAFDATGDRFRDGEIGPDAALFEGFAREASRNVDRTMRIEDVEREVVVHDDPSSFDVAGDQTTAVGELRLTFVWTEFLEADGENLVLGDALTTPNDGTWLLSLEEGQTLEVATPEGYTVTGTPGATVPLRDNAVIIEGPRTFAEGERVAVVYAPAGTTAPPWTMLTAAIVVAAVLIAGSIVGYRRRTDGEHDPVAGASADEGAVDSDGGEPTDGGPRGGADGNADGPDPTGDDTGADDATGGAGDGEDLSLLSDEERVERLLEDNGGRMRQADIVAETGWSDAKVSQLLSAMADSGRVEKLRLGRENLISIPDDDGDGDGSDAEDGGDRVSGA</sequence>
<evidence type="ECO:0000313" key="6">
    <source>
        <dbReference type="Proteomes" id="UP000218083"/>
    </source>
</evidence>
<organism evidence="5 6">
    <name type="scientific">Halorubrum salipaludis</name>
    <dbReference type="NCBI Taxonomy" id="2032630"/>
    <lineage>
        <taxon>Archaea</taxon>
        <taxon>Methanobacteriati</taxon>
        <taxon>Methanobacteriota</taxon>
        <taxon>Stenosarchaea group</taxon>
        <taxon>Halobacteria</taxon>
        <taxon>Halobacteriales</taxon>
        <taxon>Haloferacaceae</taxon>
        <taxon>Halorubrum</taxon>
    </lineage>
</organism>
<dbReference type="Proteomes" id="UP000218083">
    <property type="component" value="Unassembled WGS sequence"/>
</dbReference>